<comment type="caution">
    <text evidence="1">The sequence shown here is derived from an EMBL/GenBank/DDBJ whole genome shotgun (WGS) entry which is preliminary data.</text>
</comment>
<evidence type="ECO:0000313" key="2">
    <source>
        <dbReference type="Proteomes" id="UP000215616"/>
    </source>
</evidence>
<proteinExistence type="predicted"/>
<protein>
    <submittedName>
        <fullName evidence="1">Uncharacterized protein</fullName>
    </submittedName>
</protein>
<name>A0A258DAR3_CAUVI</name>
<accession>A0A258DAR3</accession>
<gene>
    <name evidence="1" type="ORF">B7Z12_05745</name>
</gene>
<reference evidence="1 2" key="1">
    <citation type="submission" date="2017-03" db="EMBL/GenBank/DDBJ databases">
        <title>Lifting the veil on microbial sulfur biogeochemistry in mining wastewaters.</title>
        <authorList>
            <person name="Kantor R.S."/>
            <person name="Colenbrander Nelson T."/>
            <person name="Marshall S."/>
            <person name="Bennett D."/>
            <person name="Apte S."/>
            <person name="Camacho D."/>
            <person name="Thomas B.C."/>
            <person name="Warren L.A."/>
            <person name="Banfield J.F."/>
        </authorList>
    </citation>
    <scope>NUCLEOTIDE SEQUENCE [LARGE SCALE GENOMIC DNA]</scope>
    <source>
        <strain evidence="1">32-67-7</strain>
    </source>
</reference>
<dbReference type="AlphaFoldDB" id="A0A258DAR3"/>
<dbReference type="EMBL" id="NCDQ01000064">
    <property type="protein sequence ID" value="OYX04706.1"/>
    <property type="molecule type" value="Genomic_DNA"/>
</dbReference>
<evidence type="ECO:0000313" key="1">
    <source>
        <dbReference type="EMBL" id="OYX04706.1"/>
    </source>
</evidence>
<sequence length="66" mass="7452">MRQPTRPDGYPTVEAVKYMGKLLAEGNTQALDLLGRVPTPPFPGGRWLRWPLTVAGLSWYALRDRL</sequence>
<dbReference type="Proteomes" id="UP000215616">
    <property type="component" value="Unassembled WGS sequence"/>
</dbReference>
<organism evidence="1 2">
    <name type="scientific">Caulobacter vibrioides</name>
    <name type="common">Caulobacter crescentus</name>
    <dbReference type="NCBI Taxonomy" id="155892"/>
    <lineage>
        <taxon>Bacteria</taxon>
        <taxon>Pseudomonadati</taxon>
        <taxon>Pseudomonadota</taxon>
        <taxon>Alphaproteobacteria</taxon>
        <taxon>Caulobacterales</taxon>
        <taxon>Caulobacteraceae</taxon>
        <taxon>Caulobacter</taxon>
    </lineage>
</organism>